<keyword evidence="1" id="KW-0175">Coiled coil</keyword>
<evidence type="ECO:0000313" key="3">
    <source>
        <dbReference type="EMBL" id="CAE0498376.1"/>
    </source>
</evidence>
<dbReference type="EMBL" id="HBIP01022465">
    <property type="protein sequence ID" value="CAE0498376.1"/>
    <property type="molecule type" value="Transcribed_RNA"/>
</dbReference>
<feature type="coiled-coil region" evidence="1">
    <location>
        <begin position="300"/>
        <end position="334"/>
    </location>
</feature>
<feature type="compositionally biased region" description="Polar residues" evidence="2">
    <location>
        <begin position="174"/>
        <end position="193"/>
    </location>
</feature>
<protein>
    <submittedName>
        <fullName evidence="3">Uncharacterized protein</fullName>
    </submittedName>
</protein>
<proteinExistence type="predicted"/>
<feature type="compositionally biased region" description="Low complexity" evidence="2">
    <location>
        <begin position="136"/>
        <end position="154"/>
    </location>
</feature>
<name>A0A7S3R063_DUNTE</name>
<evidence type="ECO:0000256" key="1">
    <source>
        <dbReference type="SAM" id="Coils"/>
    </source>
</evidence>
<organism evidence="3">
    <name type="scientific">Dunaliella tertiolecta</name>
    <name type="common">Green alga</name>
    <dbReference type="NCBI Taxonomy" id="3047"/>
    <lineage>
        <taxon>Eukaryota</taxon>
        <taxon>Viridiplantae</taxon>
        <taxon>Chlorophyta</taxon>
        <taxon>core chlorophytes</taxon>
        <taxon>Chlorophyceae</taxon>
        <taxon>CS clade</taxon>
        <taxon>Chlamydomonadales</taxon>
        <taxon>Dunaliellaceae</taxon>
        <taxon>Dunaliella</taxon>
    </lineage>
</organism>
<feature type="region of interest" description="Disordered" evidence="2">
    <location>
        <begin position="42"/>
        <end position="247"/>
    </location>
</feature>
<gene>
    <name evidence="3" type="ORF">DTER00134_LOCUS13449</name>
</gene>
<sequence>MAFFKKLASPFKGKAAREEEKLGIAEFKRQEEERLSAARANLQAGRRESHSMSSLSSQAQRAHIAPAASNSGNLSYVANPAIHAPQTPRRQISDGNLSYHGTGPGAPPVPSPKLTPWKKLKETFRMKPPTPKKGSAEATAAATADQAALQAQQQSLGSRPASILGPVGPLAGNLQRQSSGPSQASPRGPSQASPRGPSPQPSLPTQLQLSQASRVQAPWQQQQLPQQQMLQRPPQASSPRQGPVHGVVQQPQQGMLPMQQRNIMQQGMPQQPIAPQLQGMPQQGIPGLQGVHMVPSATNLQANSQAAQATQAQLRDLQHKLSVKESELQEMGRLKHSLAQEQNSAIEWKEKWNTQNFKLNLMVDMLALNLAEKEYPQGKGASTVGLLSRPAPKLGMAV</sequence>
<feature type="compositionally biased region" description="Low complexity" evidence="2">
    <location>
        <begin position="203"/>
        <end position="247"/>
    </location>
</feature>
<dbReference type="AlphaFoldDB" id="A0A7S3R063"/>
<accession>A0A7S3R063</accession>
<evidence type="ECO:0000256" key="2">
    <source>
        <dbReference type="SAM" id="MobiDB-lite"/>
    </source>
</evidence>
<reference evidence="3" key="1">
    <citation type="submission" date="2021-01" db="EMBL/GenBank/DDBJ databases">
        <authorList>
            <person name="Corre E."/>
            <person name="Pelletier E."/>
            <person name="Niang G."/>
            <person name="Scheremetjew M."/>
            <person name="Finn R."/>
            <person name="Kale V."/>
            <person name="Holt S."/>
            <person name="Cochrane G."/>
            <person name="Meng A."/>
            <person name="Brown T."/>
            <person name="Cohen L."/>
        </authorList>
    </citation>
    <scope>NUCLEOTIDE SEQUENCE</scope>
    <source>
        <strain evidence="3">CCMP1320</strain>
    </source>
</reference>